<feature type="compositionally biased region" description="Polar residues" evidence="1">
    <location>
        <begin position="95"/>
        <end position="107"/>
    </location>
</feature>
<sequence>MMRNPISDQLRRMQEVVNMHQQMEMTEELNWDLPKNLRYSPLMVFEIVPARRWKSYPRDQPIYERYARVDDVSTEQGGDEGGNIDTVDSKEGDNTGKTGSVDTSSSSYDEESNIRPAEEDAGGCKHAPTDGND</sequence>
<reference evidence="2 3" key="1">
    <citation type="submission" date="2024-02" db="EMBL/GenBank/DDBJ databases">
        <authorList>
            <person name="Vignale AGUSTIN F."/>
            <person name="Sosa J E."/>
            <person name="Modenutti C."/>
        </authorList>
    </citation>
    <scope>NUCLEOTIDE SEQUENCE [LARGE SCALE GENOMIC DNA]</scope>
</reference>
<keyword evidence="3" id="KW-1185">Reference proteome</keyword>
<feature type="region of interest" description="Disordered" evidence="1">
    <location>
        <begin position="64"/>
        <end position="133"/>
    </location>
</feature>
<dbReference type="AlphaFoldDB" id="A0ABC8TVQ2"/>
<evidence type="ECO:0000256" key="1">
    <source>
        <dbReference type="SAM" id="MobiDB-lite"/>
    </source>
</evidence>
<dbReference type="EMBL" id="CAUOFW020005613">
    <property type="protein sequence ID" value="CAK9170924.1"/>
    <property type="molecule type" value="Genomic_DNA"/>
</dbReference>
<gene>
    <name evidence="2" type="ORF">ILEXP_LOCUS40445</name>
</gene>
<protein>
    <submittedName>
        <fullName evidence="2">Uncharacterized protein</fullName>
    </submittedName>
</protein>
<name>A0ABC8TVQ2_9AQUA</name>
<evidence type="ECO:0000313" key="2">
    <source>
        <dbReference type="EMBL" id="CAK9170924.1"/>
    </source>
</evidence>
<accession>A0ABC8TVQ2</accession>
<proteinExistence type="predicted"/>
<dbReference type="Proteomes" id="UP001642360">
    <property type="component" value="Unassembled WGS sequence"/>
</dbReference>
<organism evidence="2 3">
    <name type="scientific">Ilex paraguariensis</name>
    <name type="common">yerba mate</name>
    <dbReference type="NCBI Taxonomy" id="185542"/>
    <lineage>
        <taxon>Eukaryota</taxon>
        <taxon>Viridiplantae</taxon>
        <taxon>Streptophyta</taxon>
        <taxon>Embryophyta</taxon>
        <taxon>Tracheophyta</taxon>
        <taxon>Spermatophyta</taxon>
        <taxon>Magnoliopsida</taxon>
        <taxon>eudicotyledons</taxon>
        <taxon>Gunneridae</taxon>
        <taxon>Pentapetalae</taxon>
        <taxon>asterids</taxon>
        <taxon>campanulids</taxon>
        <taxon>Aquifoliales</taxon>
        <taxon>Aquifoliaceae</taxon>
        <taxon>Ilex</taxon>
    </lineage>
</organism>
<evidence type="ECO:0000313" key="3">
    <source>
        <dbReference type="Proteomes" id="UP001642360"/>
    </source>
</evidence>
<comment type="caution">
    <text evidence="2">The sequence shown here is derived from an EMBL/GenBank/DDBJ whole genome shotgun (WGS) entry which is preliminary data.</text>
</comment>